<proteinExistence type="predicted"/>
<dbReference type="EMBL" id="ML180112">
    <property type="protein sequence ID" value="THU78906.1"/>
    <property type="molecule type" value="Genomic_DNA"/>
</dbReference>
<dbReference type="Gene3D" id="3.40.50.300">
    <property type="entry name" value="P-loop containing nucleotide triphosphate hydrolases"/>
    <property type="match status" value="1"/>
</dbReference>
<dbReference type="OrthoDB" id="5952536at2759"/>
<evidence type="ECO:0000313" key="1">
    <source>
        <dbReference type="EMBL" id="THU78906.1"/>
    </source>
</evidence>
<dbReference type="Proteomes" id="UP000297245">
    <property type="component" value="Unassembled WGS sequence"/>
</dbReference>
<gene>
    <name evidence="1" type="ORF">K435DRAFT_876129</name>
</gene>
<accession>A0A4S8KSV5</accession>
<evidence type="ECO:0000313" key="2">
    <source>
        <dbReference type="Proteomes" id="UP000297245"/>
    </source>
</evidence>
<keyword evidence="2" id="KW-1185">Reference proteome</keyword>
<protein>
    <submittedName>
        <fullName evidence="1">Uncharacterized protein</fullName>
    </submittedName>
</protein>
<reference evidence="1 2" key="1">
    <citation type="journal article" date="2019" name="Nat. Ecol. Evol.">
        <title>Megaphylogeny resolves global patterns of mushroom evolution.</title>
        <authorList>
            <person name="Varga T."/>
            <person name="Krizsan K."/>
            <person name="Foldi C."/>
            <person name="Dima B."/>
            <person name="Sanchez-Garcia M."/>
            <person name="Sanchez-Ramirez S."/>
            <person name="Szollosi G.J."/>
            <person name="Szarkandi J.G."/>
            <person name="Papp V."/>
            <person name="Albert L."/>
            <person name="Andreopoulos W."/>
            <person name="Angelini C."/>
            <person name="Antonin V."/>
            <person name="Barry K.W."/>
            <person name="Bougher N.L."/>
            <person name="Buchanan P."/>
            <person name="Buyck B."/>
            <person name="Bense V."/>
            <person name="Catcheside P."/>
            <person name="Chovatia M."/>
            <person name="Cooper J."/>
            <person name="Damon W."/>
            <person name="Desjardin D."/>
            <person name="Finy P."/>
            <person name="Geml J."/>
            <person name="Haridas S."/>
            <person name="Hughes K."/>
            <person name="Justo A."/>
            <person name="Karasinski D."/>
            <person name="Kautmanova I."/>
            <person name="Kiss B."/>
            <person name="Kocsube S."/>
            <person name="Kotiranta H."/>
            <person name="LaButti K.M."/>
            <person name="Lechner B.E."/>
            <person name="Liimatainen K."/>
            <person name="Lipzen A."/>
            <person name="Lukacs Z."/>
            <person name="Mihaltcheva S."/>
            <person name="Morgado L.N."/>
            <person name="Niskanen T."/>
            <person name="Noordeloos M.E."/>
            <person name="Ohm R.A."/>
            <person name="Ortiz-Santana B."/>
            <person name="Ovrebo C."/>
            <person name="Racz N."/>
            <person name="Riley R."/>
            <person name="Savchenko A."/>
            <person name="Shiryaev A."/>
            <person name="Soop K."/>
            <person name="Spirin V."/>
            <person name="Szebenyi C."/>
            <person name="Tomsovsky M."/>
            <person name="Tulloss R.E."/>
            <person name="Uehling J."/>
            <person name="Grigoriev I.V."/>
            <person name="Vagvolgyi C."/>
            <person name="Papp T."/>
            <person name="Martin F.M."/>
            <person name="Miettinen O."/>
            <person name="Hibbett D.S."/>
            <person name="Nagy L.G."/>
        </authorList>
    </citation>
    <scope>NUCLEOTIDE SEQUENCE [LARGE SCALE GENOMIC DNA]</scope>
    <source>
        <strain evidence="1 2">CBS 962.96</strain>
    </source>
</reference>
<dbReference type="AlphaFoldDB" id="A0A4S8KSV5"/>
<organism evidence="1 2">
    <name type="scientific">Dendrothele bispora (strain CBS 962.96)</name>
    <dbReference type="NCBI Taxonomy" id="1314807"/>
    <lineage>
        <taxon>Eukaryota</taxon>
        <taxon>Fungi</taxon>
        <taxon>Dikarya</taxon>
        <taxon>Basidiomycota</taxon>
        <taxon>Agaricomycotina</taxon>
        <taxon>Agaricomycetes</taxon>
        <taxon>Agaricomycetidae</taxon>
        <taxon>Agaricales</taxon>
        <taxon>Agaricales incertae sedis</taxon>
        <taxon>Dendrothele</taxon>
    </lineage>
</organism>
<dbReference type="InterPro" id="IPR027417">
    <property type="entry name" value="P-loop_NTPase"/>
</dbReference>
<name>A0A4S8KSV5_DENBC</name>
<sequence>MALLILLDDDPSKISITISLLNRLQVSQVETFFCKYRIRTVSINHDTPKSNDWWRNHVHDLRHKTSQISTARHLILLRDKSFQTRIKHINIDEARMILFASSGRFGLNAFPPAWGRFGELKLLLPKGVLFHCYTGTCPPHVQKSVEDACLHSDYGLIKTSVNRSNTVYARHCVVRSLEVLENDRCFI</sequence>